<dbReference type="GO" id="GO:0005737">
    <property type="term" value="C:cytoplasm"/>
    <property type="evidence" value="ECO:0007669"/>
    <property type="project" value="TreeGrafter"/>
</dbReference>
<keyword evidence="2" id="KW-0378">Hydrolase</keyword>
<evidence type="ECO:0000256" key="2">
    <source>
        <dbReference type="ARBA" id="ARBA00022801"/>
    </source>
</evidence>
<keyword evidence="4" id="KW-1185">Reference proteome</keyword>
<comment type="caution">
    <text evidence="3">The sequence shown here is derived from an EMBL/GenBank/DDBJ whole genome shotgun (WGS) entry which is preliminary data.</text>
</comment>
<dbReference type="SUPFAM" id="SSF53098">
    <property type="entry name" value="Ribonuclease H-like"/>
    <property type="match status" value="1"/>
</dbReference>
<dbReference type="AlphaFoldDB" id="A0AAV5IRL5"/>
<proteinExistence type="predicted"/>
<keyword evidence="1" id="KW-0540">Nuclease</keyword>
<protein>
    <recommendedName>
        <fullName evidence="5">3'-5' exonuclease domain-containing protein</fullName>
    </recommendedName>
</protein>
<dbReference type="GO" id="GO:0008408">
    <property type="term" value="F:3'-5' exonuclease activity"/>
    <property type="evidence" value="ECO:0007669"/>
    <property type="project" value="TreeGrafter"/>
</dbReference>
<dbReference type="PANTHER" id="PTHR13620">
    <property type="entry name" value="3-5 EXONUCLEASE"/>
    <property type="match status" value="1"/>
</dbReference>
<sequence length="186" mass="20692">MYKFIFREKRLVALDVKTLNDVARLLTLYAGTEFLIIQLHSFDSYPLLLGDLFSQATVCFVGVRMSDILSYSINIKGKIIKISAECNTGVELGYLAARVLKNPDLIQEHGLKKLAQAVGVTLKQSTFSATKTPAWSARVFSAEQIKLAIHDAYMAYLIGSKLLEKIEVLNCVIENGICVLFLNLES</sequence>
<dbReference type="EMBL" id="BPVZ01000017">
    <property type="protein sequence ID" value="GKV01407.1"/>
    <property type="molecule type" value="Genomic_DNA"/>
</dbReference>
<dbReference type="PANTHER" id="PTHR13620:SF121">
    <property type="entry name" value="EMB|CAB82946.1-RELATED"/>
    <property type="match status" value="1"/>
</dbReference>
<gene>
    <name evidence="3" type="ORF">SLEP1_g13961</name>
</gene>
<dbReference type="InterPro" id="IPR051132">
    <property type="entry name" value="3-5_Exonuclease_domain"/>
</dbReference>
<dbReference type="Gene3D" id="3.30.420.10">
    <property type="entry name" value="Ribonuclease H-like superfamily/Ribonuclease H"/>
    <property type="match status" value="1"/>
</dbReference>
<dbReference type="Proteomes" id="UP001054252">
    <property type="component" value="Unassembled WGS sequence"/>
</dbReference>
<dbReference type="GO" id="GO:0003676">
    <property type="term" value="F:nucleic acid binding"/>
    <property type="evidence" value="ECO:0007669"/>
    <property type="project" value="InterPro"/>
</dbReference>
<name>A0AAV5IRL5_9ROSI</name>
<dbReference type="InterPro" id="IPR012337">
    <property type="entry name" value="RNaseH-like_sf"/>
</dbReference>
<evidence type="ECO:0008006" key="5">
    <source>
        <dbReference type="Google" id="ProtNLM"/>
    </source>
</evidence>
<evidence type="ECO:0000256" key="1">
    <source>
        <dbReference type="ARBA" id="ARBA00022722"/>
    </source>
</evidence>
<evidence type="ECO:0000313" key="4">
    <source>
        <dbReference type="Proteomes" id="UP001054252"/>
    </source>
</evidence>
<dbReference type="GO" id="GO:0005634">
    <property type="term" value="C:nucleus"/>
    <property type="evidence" value="ECO:0007669"/>
    <property type="project" value="TreeGrafter"/>
</dbReference>
<organism evidence="3 4">
    <name type="scientific">Rubroshorea leprosula</name>
    <dbReference type="NCBI Taxonomy" id="152421"/>
    <lineage>
        <taxon>Eukaryota</taxon>
        <taxon>Viridiplantae</taxon>
        <taxon>Streptophyta</taxon>
        <taxon>Embryophyta</taxon>
        <taxon>Tracheophyta</taxon>
        <taxon>Spermatophyta</taxon>
        <taxon>Magnoliopsida</taxon>
        <taxon>eudicotyledons</taxon>
        <taxon>Gunneridae</taxon>
        <taxon>Pentapetalae</taxon>
        <taxon>rosids</taxon>
        <taxon>malvids</taxon>
        <taxon>Malvales</taxon>
        <taxon>Dipterocarpaceae</taxon>
        <taxon>Rubroshorea</taxon>
    </lineage>
</organism>
<evidence type="ECO:0000313" key="3">
    <source>
        <dbReference type="EMBL" id="GKV01407.1"/>
    </source>
</evidence>
<accession>A0AAV5IRL5</accession>
<dbReference type="InterPro" id="IPR036397">
    <property type="entry name" value="RNaseH_sf"/>
</dbReference>
<reference evidence="3 4" key="1">
    <citation type="journal article" date="2021" name="Commun. Biol.">
        <title>The genome of Shorea leprosula (Dipterocarpaceae) highlights the ecological relevance of drought in aseasonal tropical rainforests.</title>
        <authorList>
            <person name="Ng K.K.S."/>
            <person name="Kobayashi M.J."/>
            <person name="Fawcett J.A."/>
            <person name="Hatakeyama M."/>
            <person name="Paape T."/>
            <person name="Ng C.H."/>
            <person name="Ang C.C."/>
            <person name="Tnah L.H."/>
            <person name="Lee C.T."/>
            <person name="Nishiyama T."/>
            <person name="Sese J."/>
            <person name="O'Brien M.J."/>
            <person name="Copetti D."/>
            <person name="Mohd Noor M.I."/>
            <person name="Ong R.C."/>
            <person name="Putra M."/>
            <person name="Sireger I.Z."/>
            <person name="Indrioko S."/>
            <person name="Kosugi Y."/>
            <person name="Izuno A."/>
            <person name="Isagi Y."/>
            <person name="Lee S.L."/>
            <person name="Shimizu K.K."/>
        </authorList>
    </citation>
    <scope>NUCLEOTIDE SEQUENCE [LARGE SCALE GENOMIC DNA]</scope>
    <source>
        <strain evidence="3">214</strain>
    </source>
</reference>